<dbReference type="OrthoDB" id="9804309at2"/>
<dbReference type="InterPro" id="IPR023370">
    <property type="entry name" value="TrmO-like_N"/>
</dbReference>
<comment type="similarity">
    <text evidence="2">Belongs to the tRNA methyltransferase O family.</text>
</comment>
<dbReference type="AlphaFoldDB" id="A0A850HHJ0"/>
<dbReference type="Gene3D" id="2.40.30.70">
    <property type="entry name" value="YaeB-like"/>
    <property type="match status" value="1"/>
</dbReference>
<dbReference type="PROSITE" id="PS01318">
    <property type="entry name" value="TSAA_1"/>
    <property type="match status" value="1"/>
</dbReference>
<dbReference type="Gene3D" id="3.30.2310.10">
    <property type="entry name" value="YaeB-like"/>
    <property type="match status" value="1"/>
</dbReference>
<evidence type="ECO:0000313" key="6">
    <source>
        <dbReference type="Proteomes" id="UP000528555"/>
    </source>
</evidence>
<dbReference type="InterPro" id="IPR023368">
    <property type="entry name" value="UPF0066_cons_site"/>
</dbReference>
<sequence length="228" mass="26161">MNEMKVIAHIHTDFPSKFGIPRQSGLADTKAEIVFIPKYRNPDALRGLDAYSHLWLIWCFSEAVQETFRPMVRPPRLGGNTRVGVFATRSPYRPNPLGLSSVKLEEIVWEGPQGPILRVTGADLLDGTPIYDIKPYLPYVDCHQDAVGGFTDEAQKYHLKVEWERSVLENLPREKQLELEQILSQDPRPSYQEDKERVYGMEYSGMEVKFLVEEKDLKVLEIKKIGSE</sequence>
<gene>
    <name evidence="5" type="primary">tsaA</name>
    <name evidence="5" type="ORF">G5A66_04700</name>
    <name evidence="4" type="ORF">G5A75_03500</name>
</gene>
<dbReference type="Proteomes" id="UP000528555">
    <property type="component" value="Unassembled WGS sequence"/>
</dbReference>
<keyword evidence="5" id="KW-0808">Transferase</keyword>
<dbReference type="Pfam" id="PF01980">
    <property type="entry name" value="TrmO_N"/>
    <property type="match status" value="1"/>
</dbReference>
<dbReference type="InterPro" id="IPR041369">
    <property type="entry name" value="TrmO_C"/>
</dbReference>
<name>A0A850HHJ0_9FIRM</name>
<dbReference type="PANTHER" id="PTHR12818">
    <property type="entry name" value="TRNA (ADENINE(37)-N6)-METHYLTRANSFERASE"/>
    <property type="match status" value="1"/>
</dbReference>
<dbReference type="Pfam" id="PF18389">
    <property type="entry name" value="TrmO_C"/>
    <property type="match status" value="1"/>
</dbReference>
<dbReference type="GO" id="GO:0008168">
    <property type="term" value="F:methyltransferase activity"/>
    <property type="evidence" value="ECO:0007669"/>
    <property type="project" value="UniProtKB-KW"/>
</dbReference>
<dbReference type="PROSITE" id="PS51668">
    <property type="entry name" value="TSAA_2"/>
    <property type="match status" value="1"/>
</dbReference>
<dbReference type="InterPro" id="IPR036414">
    <property type="entry name" value="YaeB_N_sf"/>
</dbReference>
<evidence type="ECO:0000313" key="7">
    <source>
        <dbReference type="Proteomes" id="UP000701680"/>
    </source>
</evidence>
<dbReference type="Proteomes" id="UP000701680">
    <property type="component" value="Unassembled WGS sequence"/>
</dbReference>
<evidence type="ECO:0000256" key="1">
    <source>
        <dbReference type="ARBA" id="ARBA00022691"/>
    </source>
</evidence>
<proteinExistence type="inferred from homology"/>
<dbReference type="EMBL" id="JAAITX010000002">
    <property type="protein sequence ID" value="NVH57960.1"/>
    <property type="molecule type" value="Genomic_DNA"/>
</dbReference>
<keyword evidence="6" id="KW-1185">Reference proteome</keyword>
<dbReference type="NCBIfam" id="TIGR00104">
    <property type="entry name" value="tRNA_TsaA"/>
    <property type="match status" value="1"/>
</dbReference>
<comment type="caution">
    <text evidence="5">The sequence shown here is derived from an EMBL/GenBank/DDBJ whole genome shotgun (WGS) entry which is preliminary data.</text>
</comment>
<dbReference type="SUPFAM" id="SSF118196">
    <property type="entry name" value="YaeB-like"/>
    <property type="match status" value="1"/>
</dbReference>
<evidence type="ECO:0000313" key="4">
    <source>
        <dbReference type="EMBL" id="NSK13953.1"/>
    </source>
</evidence>
<dbReference type="InterPro" id="IPR036413">
    <property type="entry name" value="YaeB-like_sf"/>
</dbReference>
<dbReference type="PANTHER" id="PTHR12818:SF0">
    <property type="entry name" value="TRNA (ADENINE(37)-N6)-METHYLTRANSFERASE"/>
    <property type="match status" value="1"/>
</dbReference>
<keyword evidence="1" id="KW-0949">S-adenosyl-L-methionine</keyword>
<evidence type="ECO:0000259" key="3">
    <source>
        <dbReference type="PROSITE" id="PS51668"/>
    </source>
</evidence>
<feature type="domain" description="TsaA-like" evidence="3">
    <location>
        <begin position="4"/>
        <end position="145"/>
    </location>
</feature>
<reference evidence="5" key="2">
    <citation type="submission" date="2020-02" db="EMBL/GenBank/DDBJ databases">
        <authorList>
            <person name="Littmann E."/>
            <person name="Sorbara M."/>
        </authorList>
    </citation>
    <scope>NUCLEOTIDE SEQUENCE</scope>
    <source>
        <strain evidence="5">MSK.17.11</strain>
        <strain evidence="4">MSK.17.38</strain>
    </source>
</reference>
<evidence type="ECO:0000313" key="5">
    <source>
        <dbReference type="EMBL" id="NVH57960.1"/>
    </source>
</evidence>
<evidence type="ECO:0000256" key="2">
    <source>
        <dbReference type="ARBA" id="ARBA00033753"/>
    </source>
</evidence>
<dbReference type="InterPro" id="IPR040372">
    <property type="entry name" value="YaeB-like"/>
</dbReference>
<dbReference type="RefSeq" id="WP_101694072.1">
    <property type="nucleotide sequence ID" value="NZ_JAAITX010000002.1"/>
</dbReference>
<organism evidence="5 6">
    <name type="scientific">Dorea phocaeensis</name>
    <dbReference type="NCBI Taxonomy" id="2040291"/>
    <lineage>
        <taxon>Bacteria</taxon>
        <taxon>Bacillati</taxon>
        <taxon>Bacillota</taxon>
        <taxon>Clostridia</taxon>
        <taxon>Lachnospirales</taxon>
        <taxon>Lachnospiraceae</taxon>
        <taxon>Dorea</taxon>
    </lineage>
</organism>
<dbReference type="CDD" id="cd09281">
    <property type="entry name" value="UPF0066"/>
    <property type="match status" value="1"/>
</dbReference>
<accession>A0A850HHJ0</accession>
<dbReference type="GO" id="GO:0032259">
    <property type="term" value="P:methylation"/>
    <property type="evidence" value="ECO:0007669"/>
    <property type="project" value="UniProtKB-KW"/>
</dbReference>
<dbReference type="EMBL" id="JAAIUO010000002">
    <property type="protein sequence ID" value="NSK13953.1"/>
    <property type="molecule type" value="Genomic_DNA"/>
</dbReference>
<keyword evidence="5" id="KW-0489">Methyltransferase</keyword>
<protein>
    <submittedName>
        <fullName evidence="5">tRNA (N6-threonylcarbamoyladenosine(37)-N6)-methyltransferase TrmO</fullName>
    </submittedName>
</protein>
<reference evidence="6 7" key="1">
    <citation type="journal article" date="2020" name="Cell Host Microbe">
        <title>Functional and Genomic Variation between Human-Derived Isolates of Lachnospiraceae Reveals Inter- and Intra-Species Diversity.</title>
        <authorList>
            <person name="Sorbara M.T."/>
            <person name="Littmann E.R."/>
            <person name="Fontana E."/>
            <person name="Moody T.U."/>
            <person name="Kohout C.E."/>
            <person name="Gjonbalaj M."/>
            <person name="Eaton V."/>
            <person name="Seok R."/>
            <person name="Leiner I.M."/>
            <person name="Pamer E.G."/>
        </authorList>
    </citation>
    <scope>NUCLEOTIDE SEQUENCE [LARGE SCALE GENOMIC DNA]</scope>
    <source>
        <strain evidence="5 6">MSK.17.11</strain>
        <strain evidence="4 7">MSK.17.38</strain>
    </source>
</reference>